<keyword evidence="2 7" id="KW-0813">Transport</keyword>
<keyword evidence="4 7" id="KW-0812">Transmembrane</keyword>
<organism evidence="9 10">
    <name type="scientific">Alkaliphilus peptidifermentans DSM 18978</name>
    <dbReference type="NCBI Taxonomy" id="1120976"/>
    <lineage>
        <taxon>Bacteria</taxon>
        <taxon>Bacillati</taxon>
        <taxon>Bacillota</taxon>
        <taxon>Clostridia</taxon>
        <taxon>Peptostreptococcales</taxon>
        <taxon>Natronincolaceae</taxon>
        <taxon>Alkaliphilus</taxon>
    </lineage>
</organism>
<keyword evidence="6 7" id="KW-0472">Membrane</keyword>
<evidence type="ECO:0000256" key="5">
    <source>
        <dbReference type="ARBA" id="ARBA00022989"/>
    </source>
</evidence>
<dbReference type="InterPro" id="IPR035906">
    <property type="entry name" value="MetI-like_sf"/>
</dbReference>
<feature type="domain" description="ABC transmembrane type-1" evidence="8">
    <location>
        <begin position="96"/>
        <end position="297"/>
    </location>
</feature>
<dbReference type="AlphaFoldDB" id="A0A1G5L1L4"/>
<reference evidence="9 10" key="1">
    <citation type="submission" date="2016-10" db="EMBL/GenBank/DDBJ databases">
        <authorList>
            <person name="de Groot N.N."/>
        </authorList>
    </citation>
    <scope>NUCLEOTIDE SEQUENCE [LARGE SCALE GENOMIC DNA]</scope>
    <source>
        <strain evidence="9 10">DSM 18978</strain>
    </source>
</reference>
<dbReference type="InterPro" id="IPR045621">
    <property type="entry name" value="BPD_transp_1_N"/>
</dbReference>
<feature type="transmembrane region" description="Helical" evidence="7">
    <location>
        <begin position="174"/>
        <end position="192"/>
    </location>
</feature>
<dbReference type="Pfam" id="PF19300">
    <property type="entry name" value="BPD_transp_1_N"/>
    <property type="match status" value="1"/>
</dbReference>
<feature type="transmembrane region" description="Helical" evidence="7">
    <location>
        <begin position="12"/>
        <end position="30"/>
    </location>
</feature>
<dbReference type="GO" id="GO:0005886">
    <property type="term" value="C:plasma membrane"/>
    <property type="evidence" value="ECO:0007669"/>
    <property type="project" value="UniProtKB-SubCell"/>
</dbReference>
<comment type="subcellular location">
    <subcellularLocation>
        <location evidence="1 7">Cell membrane</location>
        <topology evidence="1 7">Multi-pass membrane protein</topology>
    </subcellularLocation>
</comment>
<dbReference type="RefSeq" id="WP_091547185.1">
    <property type="nucleotide sequence ID" value="NZ_FMUS01000036.1"/>
</dbReference>
<dbReference type="CDD" id="cd06261">
    <property type="entry name" value="TM_PBP2"/>
    <property type="match status" value="1"/>
</dbReference>
<dbReference type="PROSITE" id="PS50928">
    <property type="entry name" value="ABC_TM1"/>
    <property type="match status" value="1"/>
</dbReference>
<dbReference type="Pfam" id="PF00528">
    <property type="entry name" value="BPD_transp_1"/>
    <property type="match status" value="1"/>
</dbReference>
<dbReference type="Gene3D" id="1.10.3720.10">
    <property type="entry name" value="MetI-like"/>
    <property type="match status" value="1"/>
</dbReference>
<dbReference type="PANTHER" id="PTHR30465:SF74">
    <property type="entry name" value="OLIGOPEPTIDE TRANSPORT SYSTEM PERMEASE PROTEIN OPPB"/>
    <property type="match status" value="1"/>
</dbReference>
<feature type="transmembrane region" description="Helical" evidence="7">
    <location>
        <begin position="102"/>
        <end position="123"/>
    </location>
</feature>
<evidence type="ECO:0000256" key="3">
    <source>
        <dbReference type="ARBA" id="ARBA00022475"/>
    </source>
</evidence>
<protein>
    <submittedName>
        <fullName evidence="9">Oligopeptide transport system permease protein</fullName>
    </submittedName>
</protein>
<dbReference type="SUPFAM" id="SSF161098">
    <property type="entry name" value="MetI-like"/>
    <property type="match status" value="1"/>
</dbReference>
<evidence type="ECO:0000256" key="1">
    <source>
        <dbReference type="ARBA" id="ARBA00004651"/>
    </source>
</evidence>
<feature type="transmembrane region" description="Helical" evidence="7">
    <location>
        <begin position="274"/>
        <end position="300"/>
    </location>
</feature>
<proteinExistence type="inferred from homology"/>
<dbReference type="PANTHER" id="PTHR30465">
    <property type="entry name" value="INNER MEMBRANE ABC TRANSPORTER"/>
    <property type="match status" value="1"/>
</dbReference>
<gene>
    <name evidence="9" type="ORF">SAMN03080606_03975</name>
</gene>
<accession>A0A1G5L1L4</accession>
<evidence type="ECO:0000259" key="8">
    <source>
        <dbReference type="PROSITE" id="PS50928"/>
    </source>
</evidence>
<evidence type="ECO:0000256" key="4">
    <source>
        <dbReference type="ARBA" id="ARBA00022692"/>
    </source>
</evidence>
<evidence type="ECO:0000313" key="10">
    <source>
        <dbReference type="Proteomes" id="UP000198636"/>
    </source>
</evidence>
<keyword evidence="3" id="KW-1003">Cell membrane</keyword>
<dbReference type="Proteomes" id="UP000198636">
    <property type="component" value="Unassembled WGS sequence"/>
</dbReference>
<evidence type="ECO:0000313" key="9">
    <source>
        <dbReference type="EMBL" id="SCZ06772.1"/>
    </source>
</evidence>
<name>A0A1G5L1L4_9FIRM</name>
<feature type="transmembrane region" description="Helical" evidence="7">
    <location>
        <begin position="228"/>
        <end position="254"/>
    </location>
</feature>
<evidence type="ECO:0000256" key="2">
    <source>
        <dbReference type="ARBA" id="ARBA00022448"/>
    </source>
</evidence>
<dbReference type="OrthoDB" id="9773221at2"/>
<dbReference type="STRING" id="1120976.SAMN03080606_03975"/>
<keyword evidence="10" id="KW-1185">Reference proteome</keyword>
<dbReference type="InterPro" id="IPR000515">
    <property type="entry name" value="MetI-like"/>
</dbReference>
<dbReference type="EMBL" id="FMUS01000036">
    <property type="protein sequence ID" value="SCZ06772.1"/>
    <property type="molecule type" value="Genomic_DNA"/>
</dbReference>
<evidence type="ECO:0000256" key="7">
    <source>
        <dbReference type="RuleBase" id="RU363032"/>
    </source>
</evidence>
<keyword evidence="5 7" id="KW-1133">Transmembrane helix</keyword>
<dbReference type="GO" id="GO:0055085">
    <property type="term" value="P:transmembrane transport"/>
    <property type="evidence" value="ECO:0007669"/>
    <property type="project" value="InterPro"/>
</dbReference>
<comment type="similarity">
    <text evidence="7">Belongs to the binding-protein-dependent transport system permease family.</text>
</comment>
<evidence type="ECO:0000256" key="6">
    <source>
        <dbReference type="ARBA" id="ARBA00023136"/>
    </source>
</evidence>
<sequence>MGRFILKRTAYGLITLFLIITATFFLISAAPGDPIAAKVEVMPERAQEVIRAKYGLDQPTYQRYFIYMKNLITTGDFGESVIYTGRSVNDIIRDNAPISAKIGIIALFFQITLGVLLGMIAALNRDKFSDHFIRVSVVLAICVPSFVFAALLQYFIGFKWGITPIFGWGSFKHYILPVAVYAIGGIASYAKFMRNSTLSVMNEDYVLTARAKGCRRARTVRKHIFRNSLIPIVTMTGPAIAGIFAGSFIIERLFSIPGLGQYYVKAVSDTDYTMVLGLTIFFAILYVIALILVDILYGVVDPRIKIAKGE</sequence>
<feature type="transmembrane region" description="Helical" evidence="7">
    <location>
        <begin position="135"/>
        <end position="154"/>
    </location>
</feature>